<dbReference type="GO" id="GO:0016020">
    <property type="term" value="C:membrane"/>
    <property type="evidence" value="ECO:0007669"/>
    <property type="project" value="InterPro"/>
</dbReference>
<dbReference type="AlphaFoldDB" id="A0A846MSU7"/>
<keyword evidence="5" id="KW-1185">Reference proteome</keyword>
<reference evidence="4 5" key="1">
    <citation type="submission" date="2020-03" db="EMBL/GenBank/DDBJ databases">
        <title>Genomic Encyclopedia of Type Strains, Phase IV (KMG-IV): sequencing the most valuable type-strain genomes for metagenomic binning, comparative biology and taxonomic classification.</title>
        <authorList>
            <person name="Goeker M."/>
        </authorList>
    </citation>
    <scope>NUCLEOTIDE SEQUENCE [LARGE SCALE GENOMIC DNA]</scope>
    <source>
        <strain evidence="4 5">DSM 5718</strain>
    </source>
</reference>
<dbReference type="InterPro" id="IPR008258">
    <property type="entry name" value="Transglycosylase_SLT_dom_1"/>
</dbReference>
<dbReference type="InterPro" id="IPR023346">
    <property type="entry name" value="Lysozyme-like_dom_sf"/>
</dbReference>
<evidence type="ECO:0000313" key="5">
    <source>
        <dbReference type="Proteomes" id="UP000537126"/>
    </source>
</evidence>
<feature type="domain" description="LysM" evidence="3">
    <location>
        <begin position="409"/>
        <end position="453"/>
    </location>
</feature>
<feature type="signal peptide" evidence="2">
    <location>
        <begin position="1"/>
        <end position="20"/>
    </location>
</feature>
<dbReference type="CDD" id="cd00118">
    <property type="entry name" value="LysM"/>
    <property type="match status" value="2"/>
</dbReference>
<dbReference type="PANTHER" id="PTHR33734:SF22">
    <property type="entry name" value="MEMBRANE-BOUND LYTIC MUREIN TRANSGLYCOSYLASE D"/>
    <property type="match status" value="1"/>
</dbReference>
<dbReference type="Gene3D" id="1.10.530.10">
    <property type="match status" value="1"/>
</dbReference>
<dbReference type="PROSITE" id="PS51782">
    <property type="entry name" value="LYSM"/>
    <property type="match status" value="2"/>
</dbReference>
<dbReference type="InterPro" id="IPR000189">
    <property type="entry name" value="Transglyc_AS"/>
</dbReference>
<evidence type="ECO:0000256" key="2">
    <source>
        <dbReference type="SAM" id="SignalP"/>
    </source>
</evidence>
<dbReference type="SMART" id="SM00257">
    <property type="entry name" value="LysM"/>
    <property type="match status" value="2"/>
</dbReference>
<sequence>MKRLHILCCLLVIIGPYVWAQGQEQKASYPTDIPLPQAVDTADARFRDYVPQLHEALIKERLACAQQTIPLTYHPVVLRFIKKYLIDDRQQTIRFLQRAPRYFPIFEEALRRHKLPEELKYLAIIESALLPKARSWASAVGLWQFMSFTGREYGLRIDRYIDERMDPYKSTEAACLFLKDLYNMFEDWHLALAAYNCGAGNVRRAIRRSGDKTSFWEIYPYLPSETRAYVPFYIAMVYVMRYHEAHNIPYPQEVEPFLKSDTIHVPPKVSLQQLAQGLEVPLDTLKALNPQLKYYATPPYGSQFVLRIPAHKKEWYALHQEEILDIKEEDIVLSSNTQVPVQKVAYTPGAHQKAIYHRVQKGESLNIIAQKYGVSTAALKQWNHLRSNNIYPNQRLIVWVYQPQASDTSYYIVRPGDTLWSIAQRHNLSIEQLRELNPSLKGNNIVKGQRLRIR</sequence>
<name>A0A846MSU7_9BACT</name>
<feature type="domain" description="LysM" evidence="3">
    <location>
        <begin position="355"/>
        <end position="398"/>
    </location>
</feature>
<dbReference type="PROSITE" id="PS00922">
    <property type="entry name" value="TRANSGLYCOSYLASE"/>
    <property type="match status" value="1"/>
</dbReference>
<evidence type="ECO:0000259" key="3">
    <source>
        <dbReference type="PROSITE" id="PS51782"/>
    </source>
</evidence>
<organism evidence="4 5">
    <name type="scientific">Thermonema lapsum</name>
    <dbReference type="NCBI Taxonomy" id="28195"/>
    <lineage>
        <taxon>Bacteria</taxon>
        <taxon>Pseudomonadati</taxon>
        <taxon>Bacteroidota</taxon>
        <taxon>Cytophagia</taxon>
        <taxon>Cytophagales</taxon>
        <taxon>Thermonemataceae</taxon>
        <taxon>Thermonema</taxon>
    </lineage>
</organism>
<dbReference type="Pfam" id="PF01476">
    <property type="entry name" value="LysM"/>
    <property type="match status" value="2"/>
</dbReference>
<dbReference type="InterPro" id="IPR036779">
    <property type="entry name" value="LysM_dom_sf"/>
</dbReference>
<evidence type="ECO:0000256" key="1">
    <source>
        <dbReference type="ARBA" id="ARBA00007734"/>
    </source>
</evidence>
<keyword evidence="2" id="KW-0732">Signal</keyword>
<dbReference type="EMBL" id="JAASRN010000003">
    <property type="protein sequence ID" value="NIK74509.1"/>
    <property type="molecule type" value="Genomic_DNA"/>
</dbReference>
<gene>
    <name evidence="4" type="ORF">FHS56_002034</name>
</gene>
<feature type="chain" id="PRO_5032766299" evidence="2">
    <location>
        <begin position="21"/>
        <end position="454"/>
    </location>
</feature>
<comment type="caution">
    <text evidence="4">The sequence shown here is derived from an EMBL/GenBank/DDBJ whole genome shotgun (WGS) entry which is preliminary data.</text>
</comment>
<dbReference type="Proteomes" id="UP000537126">
    <property type="component" value="Unassembled WGS sequence"/>
</dbReference>
<dbReference type="Pfam" id="PF01464">
    <property type="entry name" value="SLT"/>
    <property type="match status" value="1"/>
</dbReference>
<dbReference type="SUPFAM" id="SSF54106">
    <property type="entry name" value="LysM domain"/>
    <property type="match status" value="2"/>
</dbReference>
<evidence type="ECO:0000313" key="4">
    <source>
        <dbReference type="EMBL" id="NIK74509.1"/>
    </source>
</evidence>
<dbReference type="PANTHER" id="PTHR33734">
    <property type="entry name" value="LYSM DOMAIN-CONTAINING GPI-ANCHORED PROTEIN 2"/>
    <property type="match status" value="1"/>
</dbReference>
<dbReference type="RefSeq" id="WP_166920345.1">
    <property type="nucleotide sequence ID" value="NZ_JAASRN010000003.1"/>
</dbReference>
<comment type="similarity">
    <text evidence="1">Belongs to the transglycosylase Slt family.</text>
</comment>
<dbReference type="CDD" id="cd16894">
    <property type="entry name" value="MltD-like"/>
    <property type="match status" value="1"/>
</dbReference>
<dbReference type="GO" id="GO:0000270">
    <property type="term" value="P:peptidoglycan metabolic process"/>
    <property type="evidence" value="ECO:0007669"/>
    <property type="project" value="InterPro"/>
</dbReference>
<protein>
    <submittedName>
        <fullName evidence="4">Membrane-bound lytic murein transglycosylase D</fullName>
    </submittedName>
</protein>
<dbReference type="SUPFAM" id="SSF53955">
    <property type="entry name" value="Lysozyme-like"/>
    <property type="match status" value="1"/>
</dbReference>
<dbReference type="InterPro" id="IPR018392">
    <property type="entry name" value="LysM"/>
</dbReference>
<proteinExistence type="inferred from homology"/>
<accession>A0A846MSU7</accession>
<dbReference type="GO" id="GO:0008932">
    <property type="term" value="F:lytic endotransglycosylase activity"/>
    <property type="evidence" value="ECO:0007669"/>
    <property type="project" value="TreeGrafter"/>
</dbReference>
<dbReference type="Gene3D" id="3.10.350.10">
    <property type="entry name" value="LysM domain"/>
    <property type="match status" value="2"/>
</dbReference>